<dbReference type="GO" id="GO:0043565">
    <property type="term" value="F:sequence-specific DNA binding"/>
    <property type="evidence" value="ECO:0007669"/>
    <property type="project" value="InterPro"/>
</dbReference>
<dbReference type="SUPFAM" id="SSF53807">
    <property type="entry name" value="Helical backbone' metal receptor"/>
    <property type="match status" value="1"/>
</dbReference>
<evidence type="ECO:0000256" key="5">
    <source>
        <dbReference type="ARBA" id="ARBA00023015"/>
    </source>
</evidence>
<dbReference type="Gene3D" id="3.40.50.1980">
    <property type="entry name" value="Nitrogenase molybdenum iron protein domain"/>
    <property type="match status" value="2"/>
</dbReference>
<dbReference type="InterPro" id="IPR018060">
    <property type="entry name" value="HTH_AraC"/>
</dbReference>
<sequence length="432" mass="47608">MYLIQLRMVKAKELLRKTDATLQDIAGSVGYPDGYFFSRAFKKYIGVSPVHYRNSLYSSALVRNTRLDNPLSMSECSIDSISGTLHTVIDNNNHYQNYDEGILRMNRNARHSMAFILLLSFTLLLSACSGTSSPAATEGTSQGSNNTAAEQTSQERVLKDALGHEVKVPAQPQRVIASYLEDHLVALGVKPVAQWSVGKNSVQGYLQKELKDAPTIASDLPFKAVLNFKPDLIIMDSASMVEGDKYNQYSKIAPTYVVGSNMNNDWRQELLTVGEVLNKSSEAKQALSSYDKKAAEAKAKLSQTIGQKNVAALWVTDKNVYVVNQNLSSGDVLYKDLGFKIPQVVQEISKTAKANWSNLSLEKLAELDADYVFIVNSKNVSKEDIIKDPVWAGIPAVKAGHVYDFGKDSSWLYTGTIANGQMIDDVLKSVIQ</sequence>
<evidence type="ECO:0000256" key="4">
    <source>
        <dbReference type="ARBA" id="ARBA00022729"/>
    </source>
</evidence>
<dbReference type="Pfam" id="PF01497">
    <property type="entry name" value="Peripla_BP_2"/>
    <property type="match status" value="1"/>
</dbReference>
<keyword evidence="8" id="KW-0812">Transmembrane</keyword>
<keyword evidence="4" id="KW-0732">Signal</keyword>
<dbReference type="Pfam" id="PF12833">
    <property type="entry name" value="HTH_18"/>
    <property type="match status" value="1"/>
</dbReference>
<evidence type="ECO:0000313" key="11">
    <source>
        <dbReference type="EMBL" id="AXJ99397.1"/>
    </source>
</evidence>
<feature type="transmembrane region" description="Helical" evidence="8">
    <location>
        <begin position="113"/>
        <end position="132"/>
    </location>
</feature>
<dbReference type="EMBL" id="MF996569">
    <property type="protein sequence ID" value="AXJ99397.1"/>
    <property type="molecule type" value="Genomic_DNA"/>
</dbReference>
<dbReference type="Gene3D" id="1.10.10.60">
    <property type="entry name" value="Homeodomain-like"/>
    <property type="match status" value="1"/>
</dbReference>
<keyword evidence="6" id="KW-0804">Transcription</keyword>
<dbReference type="SUPFAM" id="SSF46689">
    <property type="entry name" value="Homeodomain-like"/>
    <property type="match status" value="1"/>
</dbReference>
<dbReference type="PANTHER" id="PTHR30532:SF29">
    <property type="entry name" value="FE(3+) DICITRATE-BINDING PERIPLASMIC PROTEIN"/>
    <property type="match status" value="1"/>
</dbReference>
<dbReference type="PROSITE" id="PS01124">
    <property type="entry name" value="HTH_ARAC_FAMILY_2"/>
    <property type="match status" value="1"/>
</dbReference>
<evidence type="ECO:0000259" key="10">
    <source>
        <dbReference type="PROSITE" id="PS50983"/>
    </source>
</evidence>
<gene>
    <name evidence="11" type="ORF">PB24_3311</name>
</gene>
<dbReference type="InterPro" id="IPR051313">
    <property type="entry name" value="Bact_iron-sidero_bind"/>
</dbReference>
<dbReference type="PANTHER" id="PTHR30532">
    <property type="entry name" value="IRON III DICITRATE-BINDING PERIPLASMIC PROTEIN"/>
    <property type="match status" value="1"/>
</dbReference>
<comment type="subcellular location">
    <subcellularLocation>
        <location evidence="1">Cell envelope</location>
    </subcellularLocation>
</comment>
<accession>A0A3Q8GWW9</accession>
<feature type="region of interest" description="Disordered" evidence="7">
    <location>
        <begin position="134"/>
        <end position="154"/>
    </location>
</feature>
<feature type="domain" description="HTH araC/xylS-type" evidence="9">
    <location>
        <begin position="1"/>
        <end position="55"/>
    </location>
</feature>
<dbReference type="AlphaFoldDB" id="A0A3Q8GWW9"/>
<dbReference type="GO" id="GO:0030288">
    <property type="term" value="C:outer membrane-bounded periplasmic space"/>
    <property type="evidence" value="ECO:0007669"/>
    <property type="project" value="TreeGrafter"/>
</dbReference>
<dbReference type="GO" id="GO:0003700">
    <property type="term" value="F:DNA-binding transcription factor activity"/>
    <property type="evidence" value="ECO:0007669"/>
    <property type="project" value="InterPro"/>
</dbReference>
<keyword evidence="5" id="KW-0805">Transcription regulation</keyword>
<evidence type="ECO:0000256" key="2">
    <source>
        <dbReference type="ARBA" id="ARBA00008814"/>
    </source>
</evidence>
<evidence type="ECO:0000256" key="3">
    <source>
        <dbReference type="ARBA" id="ARBA00022448"/>
    </source>
</evidence>
<reference evidence="11" key="1">
    <citation type="journal article" date="2018" name="Appl. Microbiol. Biotechnol.">
        <title>2,3-Butanediol production by the non-pathogenic bacterium Paenibacillus brasilensis.</title>
        <authorList>
            <person name="Dias B.D."/>
            <person name="Lima M.E."/>
            <person name="Vollu R.E."/>
            <person name="da Mota F.F."/>
            <person name="da Silva A.J."/>
            <person name="de Castro A.M."/>
            <person name="Freire D.M."/>
            <person name="Seldin L."/>
        </authorList>
    </citation>
    <scope>NUCLEOTIDE SEQUENCE</scope>
    <source>
        <strain evidence="11">PB24</strain>
    </source>
</reference>
<comment type="similarity">
    <text evidence="2">Belongs to the bacterial solute-binding protein 8 family.</text>
</comment>
<evidence type="ECO:0000259" key="9">
    <source>
        <dbReference type="PROSITE" id="PS01124"/>
    </source>
</evidence>
<dbReference type="GO" id="GO:1901678">
    <property type="term" value="P:iron coordination entity transport"/>
    <property type="evidence" value="ECO:0007669"/>
    <property type="project" value="UniProtKB-ARBA"/>
</dbReference>
<evidence type="ECO:0000256" key="6">
    <source>
        <dbReference type="ARBA" id="ARBA00023163"/>
    </source>
</evidence>
<organism evidence="11">
    <name type="scientific">Paenibacillus brasilensis</name>
    <dbReference type="NCBI Taxonomy" id="128574"/>
    <lineage>
        <taxon>Bacteria</taxon>
        <taxon>Bacillati</taxon>
        <taxon>Bacillota</taxon>
        <taxon>Bacilli</taxon>
        <taxon>Bacillales</taxon>
        <taxon>Paenibacillaceae</taxon>
        <taxon>Paenibacillus</taxon>
    </lineage>
</organism>
<dbReference type="SMART" id="SM00342">
    <property type="entry name" value="HTH_ARAC"/>
    <property type="match status" value="1"/>
</dbReference>
<evidence type="ECO:0000256" key="7">
    <source>
        <dbReference type="SAM" id="MobiDB-lite"/>
    </source>
</evidence>
<dbReference type="InterPro" id="IPR002491">
    <property type="entry name" value="ABC_transptr_periplasmic_BD"/>
</dbReference>
<keyword evidence="8" id="KW-0472">Membrane</keyword>
<keyword evidence="3" id="KW-0813">Transport</keyword>
<evidence type="ECO:0000256" key="8">
    <source>
        <dbReference type="SAM" id="Phobius"/>
    </source>
</evidence>
<feature type="domain" description="Fe/B12 periplasmic-binding" evidence="10">
    <location>
        <begin position="172"/>
        <end position="432"/>
    </location>
</feature>
<protein>
    <submittedName>
        <fullName evidence="11">Ferrichrome-binding periplasmic protein</fullName>
    </submittedName>
</protein>
<evidence type="ECO:0000256" key="1">
    <source>
        <dbReference type="ARBA" id="ARBA00004196"/>
    </source>
</evidence>
<dbReference type="PROSITE" id="PS50983">
    <property type="entry name" value="FE_B12_PBP"/>
    <property type="match status" value="1"/>
</dbReference>
<name>A0A3Q8GWW9_9BACL</name>
<proteinExistence type="inferred from homology"/>
<keyword evidence="8" id="KW-1133">Transmembrane helix</keyword>
<dbReference type="InterPro" id="IPR009057">
    <property type="entry name" value="Homeodomain-like_sf"/>
</dbReference>